<reference evidence="1" key="1">
    <citation type="submission" date="2021-01" db="EMBL/GenBank/DDBJ databases">
        <title>Whole genome shotgun sequence of Acrocarpospora phusangensis NBRC 108782.</title>
        <authorList>
            <person name="Komaki H."/>
            <person name="Tamura T."/>
        </authorList>
    </citation>
    <scope>NUCLEOTIDE SEQUENCE</scope>
    <source>
        <strain evidence="1">NBRC 108782</strain>
    </source>
</reference>
<evidence type="ECO:0000313" key="2">
    <source>
        <dbReference type="Proteomes" id="UP000640052"/>
    </source>
</evidence>
<dbReference type="EMBL" id="BOOA01000003">
    <property type="protein sequence ID" value="GIH22302.1"/>
    <property type="molecule type" value="Genomic_DNA"/>
</dbReference>
<gene>
    <name evidence="1" type="ORF">Aph01nite_06120</name>
</gene>
<dbReference type="RefSeq" id="WP_373872255.1">
    <property type="nucleotide sequence ID" value="NZ_BOOA01000003.1"/>
</dbReference>
<protein>
    <submittedName>
        <fullName evidence="1">Uncharacterized protein</fullName>
    </submittedName>
</protein>
<comment type="caution">
    <text evidence="1">The sequence shown here is derived from an EMBL/GenBank/DDBJ whole genome shotgun (WGS) entry which is preliminary data.</text>
</comment>
<proteinExistence type="predicted"/>
<dbReference type="Proteomes" id="UP000640052">
    <property type="component" value="Unassembled WGS sequence"/>
</dbReference>
<organism evidence="1 2">
    <name type="scientific">Acrocarpospora phusangensis</name>
    <dbReference type="NCBI Taxonomy" id="1070424"/>
    <lineage>
        <taxon>Bacteria</taxon>
        <taxon>Bacillati</taxon>
        <taxon>Actinomycetota</taxon>
        <taxon>Actinomycetes</taxon>
        <taxon>Streptosporangiales</taxon>
        <taxon>Streptosporangiaceae</taxon>
        <taxon>Acrocarpospora</taxon>
    </lineage>
</organism>
<name>A0A919Q9H4_9ACTN</name>
<sequence length="101" mass="11598">MAFQKSAYSTAALLSFTINLSVVSKELWEQQRPGRWLPERPAPSTFYGQWVWQRRIGQLIPGGSDHWWDVGTTLDRAVVSDLLDGLRNYAFPAMMRELGRN</sequence>
<evidence type="ECO:0000313" key="1">
    <source>
        <dbReference type="EMBL" id="GIH22302.1"/>
    </source>
</evidence>
<accession>A0A919Q9H4</accession>
<keyword evidence="2" id="KW-1185">Reference proteome</keyword>
<dbReference type="Pfam" id="PF14137">
    <property type="entry name" value="DUF4304"/>
    <property type="match status" value="1"/>
</dbReference>
<dbReference type="InterPro" id="IPR025412">
    <property type="entry name" value="DUF4304"/>
</dbReference>
<dbReference type="AlphaFoldDB" id="A0A919Q9H4"/>